<reference evidence="1 2" key="1">
    <citation type="submission" date="2017-11" db="EMBL/GenBank/DDBJ databases">
        <title>De-novo sequencing of pomegranate (Punica granatum L.) genome.</title>
        <authorList>
            <person name="Akparov Z."/>
            <person name="Amiraslanov A."/>
            <person name="Hajiyeva S."/>
            <person name="Abbasov M."/>
            <person name="Kaur K."/>
            <person name="Hamwieh A."/>
            <person name="Solovyev V."/>
            <person name="Salamov A."/>
            <person name="Braich B."/>
            <person name="Kosarev P."/>
            <person name="Mahmoud A."/>
            <person name="Hajiyev E."/>
            <person name="Babayeva S."/>
            <person name="Izzatullayeva V."/>
            <person name="Mammadov A."/>
            <person name="Mammadov A."/>
            <person name="Sharifova S."/>
            <person name="Ojaghi J."/>
            <person name="Eynullazada K."/>
            <person name="Bayramov B."/>
            <person name="Abdulazimova A."/>
            <person name="Shahmuradov I."/>
        </authorList>
    </citation>
    <scope>NUCLEOTIDE SEQUENCE [LARGE SCALE GENOMIC DNA]</scope>
    <source>
        <strain evidence="2">cv. AG2017</strain>
        <tissue evidence="1">Leaf</tissue>
    </source>
</reference>
<dbReference type="Proteomes" id="UP000233551">
    <property type="component" value="Unassembled WGS sequence"/>
</dbReference>
<evidence type="ECO:0000313" key="2">
    <source>
        <dbReference type="Proteomes" id="UP000233551"/>
    </source>
</evidence>
<accession>A0A2I0L2X3</accession>
<proteinExistence type="predicted"/>
<name>A0A2I0L2X3_PUNGR</name>
<comment type="caution">
    <text evidence="1">The sequence shown here is derived from an EMBL/GenBank/DDBJ whole genome shotgun (WGS) entry which is preliminary data.</text>
</comment>
<organism evidence="1 2">
    <name type="scientific">Punica granatum</name>
    <name type="common">Pomegranate</name>
    <dbReference type="NCBI Taxonomy" id="22663"/>
    <lineage>
        <taxon>Eukaryota</taxon>
        <taxon>Viridiplantae</taxon>
        <taxon>Streptophyta</taxon>
        <taxon>Embryophyta</taxon>
        <taxon>Tracheophyta</taxon>
        <taxon>Spermatophyta</taxon>
        <taxon>Magnoliopsida</taxon>
        <taxon>eudicotyledons</taxon>
        <taxon>Gunneridae</taxon>
        <taxon>Pentapetalae</taxon>
        <taxon>rosids</taxon>
        <taxon>malvids</taxon>
        <taxon>Myrtales</taxon>
        <taxon>Lythraceae</taxon>
        <taxon>Punica</taxon>
    </lineage>
</organism>
<gene>
    <name evidence="1" type="ORF">CRG98_005116</name>
</gene>
<sequence length="107" mass="12022">MAKNNPFRNTGNAPTSIDVAGTSLFRGRNMKVFEVNLIYKEEFVRAVIEGFIFDAKGPWFPKPHEKPNQAGHTKSCWVPLSAPLRCGGHMQGVHDRPIQLSSNEWTI</sequence>
<protein>
    <submittedName>
        <fullName evidence="1">Uncharacterized protein</fullName>
    </submittedName>
</protein>
<dbReference type="EMBL" id="PGOL01000204">
    <property type="protein sequence ID" value="PKI74496.1"/>
    <property type="molecule type" value="Genomic_DNA"/>
</dbReference>
<evidence type="ECO:0000313" key="1">
    <source>
        <dbReference type="EMBL" id="PKI74496.1"/>
    </source>
</evidence>
<keyword evidence="2" id="KW-1185">Reference proteome</keyword>
<dbReference type="AlphaFoldDB" id="A0A2I0L2X3"/>